<name>W4JW21_HETIT</name>
<proteinExistence type="predicted"/>
<protein>
    <submittedName>
        <fullName evidence="1">Uncharacterized protein</fullName>
    </submittedName>
</protein>
<accession>W4JW21</accession>
<gene>
    <name evidence="1" type="ORF">HETIRDRAFT_327644</name>
</gene>
<reference evidence="1 2" key="1">
    <citation type="journal article" date="2012" name="New Phytol.">
        <title>Insight into trade-off between wood decay and parasitism from the genome of a fungal forest pathogen.</title>
        <authorList>
            <person name="Olson A."/>
            <person name="Aerts A."/>
            <person name="Asiegbu F."/>
            <person name="Belbahri L."/>
            <person name="Bouzid O."/>
            <person name="Broberg A."/>
            <person name="Canback B."/>
            <person name="Coutinho P.M."/>
            <person name="Cullen D."/>
            <person name="Dalman K."/>
            <person name="Deflorio G."/>
            <person name="van Diepen L.T."/>
            <person name="Dunand C."/>
            <person name="Duplessis S."/>
            <person name="Durling M."/>
            <person name="Gonthier P."/>
            <person name="Grimwood J."/>
            <person name="Fossdal C.G."/>
            <person name="Hansson D."/>
            <person name="Henrissat B."/>
            <person name="Hietala A."/>
            <person name="Himmelstrand K."/>
            <person name="Hoffmeister D."/>
            <person name="Hogberg N."/>
            <person name="James T.Y."/>
            <person name="Karlsson M."/>
            <person name="Kohler A."/>
            <person name="Kues U."/>
            <person name="Lee Y.H."/>
            <person name="Lin Y.C."/>
            <person name="Lind M."/>
            <person name="Lindquist E."/>
            <person name="Lombard V."/>
            <person name="Lucas S."/>
            <person name="Lunden K."/>
            <person name="Morin E."/>
            <person name="Murat C."/>
            <person name="Park J."/>
            <person name="Raffaello T."/>
            <person name="Rouze P."/>
            <person name="Salamov A."/>
            <person name="Schmutz J."/>
            <person name="Solheim H."/>
            <person name="Stahlberg J."/>
            <person name="Velez H."/>
            <person name="de Vries R.P."/>
            <person name="Wiebenga A."/>
            <person name="Woodward S."/>
            <person name="Yakovlev I."/>
            <person name="Garbelotto M."/>
            <person name="Martin F."/>
            <person name="Grigoriev I.V."/>
            <person name="Stenlid J."/>
        </authorList>
    </citation>
    <scope>NUCLEOTIDE SEQUENCE [LARGE SCALE GENOMIC DNA]</scope>
    <source>
        <strain evidence="1 2">TC 32-1</strain>
    </source>
</reference>
<dbReference type="AlphaFoldDB" id="W4JW21"/>
<dbReference type="InParanoid" id="W4JW21"/>
<dbReference type="HOGENOM" id="CLU_2831489_0_0_1"/>
<evidence type="ECO:0000313" key="1">
    <source>
        <dbReference type="EMBL" id="ETW77076.1"/>
    </source>
</evidence>
<dbReference type="Proteomes" id="UP000030671">
    <property type="component" value="Unassembled WGS sequence"/>
</dbReference>
<dbReference type="KEGG" id="hir:HETIRDRAFT_327644"/>
<dbReference type="GeneID" id="20671347"/>
<evidence type="ECO:0000313" key="2">
    <source>
        <dbReference type="Proteomes" id="UP000030671"/>
    </source>
</evidence>
<dbReference type="EMBL" id="KI925463">
    <property type="protein sequence ID" value="ETW77076.1"/>
    <property type="molecule type" value="Genomic_DNA"/>
</dbReference>
<organism evidence="1 2">
    <name type="scientific">Heterobasidion irregulare (strain TC 32-1)</name>
    <dbReference type="NCBI Taxonomy" id="747525"/>
    <lineage>
        <taxon>Eukaryota</taxon>
        <taxon>Fungi</taxon>
        <taxon>Dikarya</taxon>
        <taxon>Basidiomycota</taxon>
        <taxon>Agaricomycotina</taxon>
        <taxon>Agaricomycetes</taxon>
        <taxon>Russulales</taxon>
        <taxon>Bondarzewiaceae</taxon>
        <taxon>Heterobasidion</taxon>
        <taxon>Heterobasidion annosum species complex</taxon>
    </lineage>
</organism>
<keyword evidence="2" id="KW-1185">Reference proteome</keyword>
<sequence length="66" mass="8151">MTFRRASGRERFVLVRRPRFGSLRQSRPDRVQLSIIVHNHHHSRKAFLQNIIIQYSRSQRRHQRYI</sequence>
<dbReference type="RefSeq" id="XP_009550624.1">
    <property type="nucleotide sequence ID" value="XM_009552329.1"/>
</dbReference>